<sequence length="60" mass="6768">MAGDRFERHRQAWTADEAIRLRTRAGKGKGLKDIARALNRCEESTKDLAKLGSIAIARMR</sequence>
<keyword evidence="2" id="KW-1185">Reference proteome</keyword>
<accession>A0ABV7E0S0</accession>
<comment type="caution">
    <text evidence="1">The sequence shown here is derived from an EMBL/GenBank/DDBJ whole genome shotgun (WGS) entry which is preliminary data.</text>
</comment>
<reference evidence="2" key="1">
    <citation type="journal article" date="2019" name="Int. J. Syst. Evol. Microbiol.">
        <title>The Global Catalogue of Microorganisms (GCM) 10K type strain sequencing project: providing services to taxonomists for standard genome sequencing and annotation.</title>
        <authorList>
            <consortium name="The Broad Institute Genomics Platform"/>
            <consortium name="The Broad Institute Genome Sequencing Center for Infectious Disease"/>
            <person name="Wu L."/>
            <person name="Ma J."/>
        </authorList>
    </citation>
    <scope>NUCLEOTIDE SEQUENCE [LARGE SCALE GENOMIC DNA]</scope>
    <source>
        <strain evidence="2">KCTC 52607</strain>
    </source>
</reference>
<dbReference type="EMBL" id="JBHRST010000001">
    <property type="protein sequence ID" value="MFC3096294.1"/>
    <property type="molecule type" value="Genomic_DNA"/>
</dbReference>
<name>A0ABV7E0S0_9SPHN</name>
<organism evidence="1 2">
    <name type="scientific">Alteraurantiacibacter palmitatis</name>
    <dbReference type="NCBI Taxonomy" id="2054628"/>
    <lineage>
        <taxon>Bacteria</taxon>
        <taxon>Pseudomonadati</taxon>
        <taxon>Pseudomonadota</taxon>
        <taxon>Alphaproteobacteria</taxon>
        <taxon>Sphingomonadales</taxon>
        <taxon>Erythrobacteraceae</taxon>
        <taxon>Alteraurantiacibacter</taxon>
    </lineage>
</organism>
<evidence type="ECO:0000313" key="2">
    <source>
        <dbReference type="Proteomes" id="UP001595456"/>
    </source>
</evidence>
<dbReference type="Proteomes" id="UP001595456">
    <property type="component" value="Unassembled WGS sequence"/>
</dbReference>
<gene>
    <name evidence="1" type="ORF">ACFODU_00575</name>
</gene>
<dbReference type="RefSeq" id="WP_336924799.1">
    <property type="nucleotide sequence ID" value="NZ_JBANRO010000002.1"/>
</dbReference>
<evidence type="ECO:0008006" key="3">
    <source>
        <dbReference type="Google" id="ProtNLM"/>
    </source>
</evidence>
<proteinExistence type="predicted"/>
<protein>
    <recommendedName>
        <fullName evidence="3">Transposase</fullName>
    </recommendedName>
</protein>
<evidence type="ECO:0000313" key="1">
    <source>
        <dbReference type="EMBL" id="MFC3096294.1"/>
    </source>
</evidence>